<feature type="compositionally biased region" description="Basic and acidic residues" evidence="1">
    <location>
        <begin position="314"/>
        <end position="326"/>
    </location>
</feature>
<accession>V4HLX7</accession>
<dbReference type="AlphaFoldDB" id="V4HLX7"/>
<reference evidence="2 3" key="1">
    <citation type="journal article" date="2013" name="Genome Announc.">
        <title>Draft Genome Sequence of 'Candidatus Halobonum tyrrellensis' Strain G22, Isolated from the Hypersaline Waters of Lake Tyrrell, Australia.</title>
        <authorList>
            <person name="Ugalde J.A."/>
            <person name="Narasingarao P."/>
            <person name="Kuo S."/>
            <person name="Podell S."/>
            <person name="Allen E.E."/>
        </authorList>
    </citation>
    <scope>NUCLEOTIDE SEQUENCE [LARGE SCALE GENOMIC DNA]</scope>
    <source>
        <strain evidence="2 3">G22</strain>
    </source>
</reference>
<keyword evidence="3" id="KW-1185">Reference proteome</keyword>
<sequence length="484" mass="53371">MNTTSHDHQDIDWHSIRDHVVANIDDIRPATYDEMMDGVEAIHDSNEIPMGVLDLAVETGLLKRQGDGLDDSYTFNLPRANEEVEEKGSDTSELHITDDGRKYALAMVERDSWVLYEEGEKQVKAPWKTGNLYNAAWGGQLDADEQPETDFETARRWSEMAHSTGLPGVAECGEVHPGYLLQRELLPPGVNIILIDIDDCIDPETNELLPEARRIIDRANSYTEVSMSGTGVHIFVFGRLPEWFPSSRLVEPMHTDEQPAGEQPKVEIYQRRRIVITTGDHLAGTPDDVADGHDLIADLCDEYYEDDRTAEDVLKDLSSRDDKYDSESSSGDRSPYFDVDPASLLGSGYRKVGTRVQGPHPKHGSSGGSSFADGGRNFAVENDVWTCYRHGTGGNALHLVAVMEEYLNCGDAGSGCLDSLSDTEFAQLCLDARDNHGFSGKPPYQALLGVAKSQGLAADSADQFDYGLRDVLTTMYEGTDSGML</sequence>
<dbReference type="Proteomes" id="UP000017840">
    <property type="component" value="Unassembled WGS sequence"/>
</dbReference>
<dbReference type="RefSeq" id="WP_023393894.1">
    <property type="nucleotide sequence ID" value="NZ_ASGZ01000021.1"/>
</dbReference>
<feature type="region of interest" description="Disordered" evidence="1">
    <location>
        <begin position="314"/>
        <end position="339"/>
    </location>
</feature>
<evidence type="ECO:0000313" key="3">
    <source>
        <dbReference type="Proteomes" id="UP000017840"/>
    </source>
</evidence>
<name>V4HLX7_9EURY</name>
<dbReference type="STRING" id="1324957.K933_06533"/>
<comment type="caution">
    <text evidence="2">The sequence shown here is derived from an EMBL/GenBank/DDBJ whole genome shotgun (WGS) entry which is preliminary data.</text>
</comment>
<protein>
    <recommendedName>
        <fullName evidence="4">DNA primase/polymerase bifunctional N-terminal domain-containing protein</fullName>
    </recommendedName>
</protein>
<proteinExistence type="predicted"/>
<dbReference type="EMBL" id="ASGZ01000021">
    <property type="protein sequence ID" value="ESP88919.1"/>
    <property type="molecule type" value="Genomic_DNA"/>
</dbReference>
<dbReference type="eggNOG" id="arCOG06276">
    <property type="taxonomic scope" value="Archaea"/>
</dbReference>
<evidence type="ECO:0008006" key="4">
    <source>
        <dbReference type="Google" id="ProtNLM"/>
    </source>
</evidence>
<organism evidence="2 3">
    <name type="scientific">Candidatus Halobonum tyrrellensis G22</name>
    <dbReference type="NCBI Taxonomy" id="1324957"/>
    <lineage>
        <taxon>Archaea</taxon>
        <taxon>Methanobacteriati</taxon>
        <taxon>Methanobacteriota</taxon>
        <taxon>Stenosarchaea group</taxon>
        <taxon>Halobacteria</taxon>
        <taxon>Halobacteriales</taxon>
        <taxon>Haloferacaceae</taxon>
        <taxon>Candidatus Halobonum</taxon>
    </lineage>
</organism>
<evidence type="ECO:0000256" key="1">
    <source>
        <dbReference type="SAM" id="MobiDB-lite"/>
    </source>
</evidence>
<dbReference type="OrthoDB" id="238910at2157"/>
<evidence type="ECO:0000313" key="2">
    <source>
        <dbReference type="EMBL" id="ESP88919.1"/>
    </source>
</evidence>
<feature type="region of interest" description="Disordered" evidence="1">
    <location>
        <begin position="351"/>
        <end position="372"/>
    </location>
</feature>
<gene>
    <name evidence="2" type="ORF">K933_06533</name>
</gene>